<reference evidence="12" key="2">
    <citation type="submission" date="2013-06" db="EMBL/GenBank/DDBJ databases">
        <title>Draft genome sequence of Clostridium hylemonae (DSM 15053).</title>
        <authorList>
            <person name="Sudarsanam P."/>
            <person name="Ley R."/>
            <person name="Guruge J."/>
            <person name="Turnbaugh P.J."/>
            <person name="Mahowald M."/>
            <person name="Liep D."/>
            <person name="Gordon J."/>
        </authorList>
    </citation>
    <scope>NUCLEOTIDE SEQUENCE</scope>
    <source>
        <strain evidence="12">DSM 15053</strain>
    </source>
</reference>
<dbReference type="GO" id="GO:0006355">
    <property type="term" value="P:regulation of DNA-templated transcription"/>
    <property type="evidence" value="ECO:0007669"/>
    <property type="project" value="InterPro"/>
</dbReference>
<keyword evidence="2 8" id="KW-0597">Phosphoprotein</keyword>
<evidence type="ECO:0000256" key="4">
    <source>
        <dbReference type="ARBA" id="ARBA00023015"/>
    </source>
</evidence>
<dbReference type="InterPro" id="IPR036388">
    <property type="entry name" value="WH-like_DNA-bd_sf"/>
</dbReference>
<dbReference type="GO" id="GO:0032993">
    <property type="term" value="C:protein-DNA complex"/>
    <property type="evidence" value="ECO:0007669"/>
    <property type="project" value="TreeGrafter"/>
</dbReference>
<dbReference type="Gene3D" id="1.10.10.10">
    <property type="entry name" value="Winged helix-like DNA-binding domain superfamily/Winged helix DNA-binding domain"/>
    <property type="match status" value="1"/>
</dbReference>
<dbReference type="OrthoDB" id="9790442at2"/>
<keyword evidence="3" id="KW-0902">Two-component regulatory system</keyword>
<dbReference type="Pfam" id="PF00486">
    <property type="entry name" value="Trans_reg_C"/>
    <property type="match status" value="1"/>
</dbReference>
<name>C0C5H9_9FIRM</name>
<evidence type="ECO:0000313" key="12">
    <source>
        <dbReference type="EMBL" id="EEG72363.1"/>
    </source>
</evidence>
<sequence length="228" mass="26569">MKLLLVEDEEMLSRTIAKGLEILGYAVDRAYDGEEALYLYGLNEYDLMILDLNLPKLDGMDVLRQIRKEDEEFRVLILSARNSLEDKVDGLDSGSNDYLTKPFEFKELEARIRSLLRRNFTTRNRVLSCGCLKLDTAAKRVYCGEKQVELTRKEYALLEYLFHHNDRMIRAEELIEHAWDSETDLFSNSFRFHIHSLRKKLDAAGAEGYIVSQRGLGYRLTYGEETHE</sequence>
<dbReference type="Gene3D" id="6.10.250.690">
    <property type="match status" value="1"/>
</dbReference>
<protein>
    <recommendedName>
        <fullName evidence="1">Stage 0 sporulation protein A homolog</fullName>
    </recommendedName>
</protein>
<feature type="domain" description="Response regulatory" evidence="10">
    <location>
        <begin position="2"/>
        <end position="116"/>
    </location>
</feature>
<dbReference type="FunFam" id="3.40.50.2300:FF:000002">
    <property type="entry name" value="DNA-binding response regulator PhoP"/>
    <property type="match status" value="1"/>
</dbReference>
<dbReference type="SMART" id="SM00862">
    <property type="entry name" value="Trans_reg_C"/>
    <property type="match status" value="1"/>
</dbReference>
<dbReference type="PROSITE" id="PS51755">
    <property type="entry name" value="OMPR_PHOB"/>
    <property type="match status" value="1"/>
</dbReference>
<dbReference type="InterPro" id="IPR001789">
    <property type="entry name" value="Sig_transdc_resp-reg_receiver"/>
</dbReference>
<gene>
    <name evidence="12" type="ORF">CLOHYLEM_07365</name>
</gene>
<dbReference type="InterPro" id="IPR039420">
    <property type="entry name" value="WalR-like"/>
</dbReference>
<feature type="domain" description="OmpR/PhoB-type" evidence="11">
    <location>
        <begin position="124"/>
        <end position="222"/>
    </location>
</feature>
<dbReference type="PANTHER" id="PTHR48111:SF36">
    <property type="entry name" value="TRANSCRIPTIONAL REGULATORY PROTEIN CUTR"/>
    <property type="match status" value="1"/>
</dbReference>
<dbReference type="CDD" id="cd00383">
    <property type="entry name" value="trans_reg_C"/>
    <property type="match status" value="1"/>
</dbReference>
<dbReference type="GO" id="GO:0000976">
    <property type="term" value="F:transcription cis-regulatory region binding"/>
    <property type="evidence" value="ECO:0007669"/>
    <property type="project" value="TreeGrafter"/>
</dbReference>
<evidence type="ECO:0000259" key="11">
    <source>
        <dbReference type="PROSITE" id="PS51755"/>
    </source>
</evidence>
<evidence type="ECO:0000256" key="2">
    <source>
        <dbReference type="ARBA" id="ARBA00022553"/>
    </source>
</evidence>
<evidence type="ECO:0000256" key="6">
    <source>
        <dbReference type="ARBA" id="ARBA00023163"/>
    </source>
</evidence>
<dbReference type="SMART" id="SM00448">
    <property type="entry name" value="REC"/>
    <property type="match status" value="1"/>
</dbReference>
<accession>C0C5H9</accession>
<evidence type="ECO:0000256" key="8">
    <source>
        <dbReference type="PROSITE-ProRule" id="PRU00169"/>
    </source>
</evidence>
<dbReference type="SUPFAM" id="SSF52172">
    <property type="entry name" value="CheY-like"/>
    <property type="match status" value="1"/>
</dbReference>
<evidence type="ECO:0000256" key="7">
    <source>
        <dbReference type="ARBA" id="ARBA00024867"/>
    </source>
</evidence>
<dbReference type="Proteomes" id="UP000004893">
    <property type="component" value="Unassembled WGS sequence"/>
</dbReference>
<dbReference type="eggNOG" id="COG0745">
    <property type="taxonomic scope" value="Bacteria"/>
</dbReference>
<organism evidence="12 13">
    <name type="scientific">[Clostridium] hylemonae DSM 15053</name>
    <dbReference type="NCBI Taxonomy" id="553973"/>
    <lineage>
        <taxon>Bacteria</taxon>
        <taxon>Bacillati</taxon>
        <taxon>Bacillota</taxon>
        <taxon>Clostridia</taxon>
        <taxon>Lachnospirales</taxon>
        <taxon>Lachnospiraceae</taxon>
    </lineage>
</organism>
<dbReference type="HOGENOM" id="CLU_000445_30_1_9"/>
<proteinExistence type="predicted"/>
<feature type="DNA-binding region" description="OmpR/PhoB-type" evidence="9">
    <location>
        <begin position="124"/>
        <end position="222"/>
    </location>
</feature>
<dbReference type="InterPro" id="IPR001867">
    <property type="entry name" value="OmpR/PhoB-type_DNA-bd"/>
</dbReference>
<dbReference type="EMBL" id="ABYI02000041">
    <property type="protein sequence ID" value="EEG72363.1"/>
    <property type="molecule type" value="Genomic_DNA"/>
</dbReference>
<dbReference type="RefSeq" id="WP_006444710.1">
    <property type="nucleotide sequence ID" value="NZ_CP036524.1"/>
</dbReference>
<evidence type="ECO:0000256" key="1">
    <source>
        <dbReference type="ARBA" id="ARBA00018672"/>
    </source>
</evidence>
<dbReference type="Pfam" id="PF00072">
    <property type="entry name" value="Response_reg"/>
    <property type="match status" value="1"/>
</dbReference>
<keyword evidence="4" id="KW-0805">Transcription regulation</keyword>
<evidence type="ECO:0000256" key="5">
    <source>
        <dbReference type="ARBA" id="ARBA00023125"/>
    </source>
</evidence>
<dbReference type="InterPro" id="IPR011006">
    <property type="entry name" value="CheY-like_superfamily"/>
</dbReference>
<keyword evidence="5 9" id="KW-0238">DNA-binding</keyword>
<dbReference type="GO" id="GO:0005829">
    <property type="term" value="C:cytosol"/>
    <property type="evidence" value="ECO:0007669"/>
    <property type="project" value="TreeGrafter"/>
</dbReference>
<comment type="caution">
    <text evidence="12">The sequence shown here is derived from an EMBL/GenBank/DDBJ whole genome shotgun (WGS) entry which is preliminary data.</text>
</comment>
<comment type="function">
    <text evidence="7">May play the central regulatory role in sporulation. It may be an element of the effector pathway responsible for the activation of sporulation genes in response to nutritional stress. Spo0A may act in concert with spo0H (a sigma factor) to control the expression of some genes that are critical to the sporulation process.</text>
</comment>
<evidence type="ECO:0000256" key="9">
    <source>
        <dbReference type="PROSITE-ProRule" id="PRU01091"/>
    </source>
</evidence>
<dbReference type="PROSITE" id="PS50110">
    <property type="entry name" value="RESPONSE_REGULATORY"/>
    <property type="match status" value="1"/>
</dbReference>
<dbReference type="STRING" id="553973.CLOHYLEM_07365"/>
<evidence type="ECO:0000313" key="13">
    <source>
        <dbReference type="Proteomes" id="UP000004893"/>
    </source>
</evidence>
<keyword evidence="6" id="KW-0804">Transcription</keyword>
<evidence type="ECO:0000259" key="10">
    <source>
        <dbReference type="PROSITE" id="PS50110"/>
    </source>
</evidence>
<dbReference type="GO" id="GO:0000156">
    <property type="term" value="F:phosphorelay response regulator activity"/>
    <property type="evidence" value="ECO:0007669"/>
    <property type="project" value="TreeGrafter"/>
</dbReference>
<feature type="modified residue" description="4-aspartylphosphate" evidence="8">
    <location>
        <position position="51"/>
    </location>
</feature>
<keyword evidence="13" id="KW-1185">Reference proteome</keyword>
<dbReference type="PANTHER" id="PTHR48111">
    <property type="entry name" value="REGULATOR OF RPOS"/>
    <property type="match status" value="1"/>
</dbReference>
<dbReference type="AlphaFoldDB" id="C0C5H9"/>
<reference evidence="12" key="1">
    <citation type="submission" date="2009-02" db="EMBL/GenBank/DDBJ databases">
        <authorList>
            <person name="Fulton L."/>
            <person name="Clifton S."/>
            <person name="Fulton B."/>
            <person name="Xu J."/>
            <person name="Minx P."/>
            <person name="Pepin K.H."/>
            <person name="Johnson M."/>
            <person name="Bhonagiri V."/>
            <person name="Nash W.E."/>
            <person name="Mardis E.R."/>
            <person name="Wilson R.K."/>
        </authorList>
    </citation>
    <scope>NUCLEOTIDE SEQUENCE [LARGE SCALE GENOMIC DNA]</scope>
    <source>
        <strain evidence="12">DSM 15053</strain>
    </source>
</reference>
<dbReference type="Gene3D" id="3.40.50.2300">
    <property type="match status" value="1"/>
</dbReference>
<evidence type="ECO:0000256" key="3">
    <source>
        <dbReference type="ARBA" id="ARBA00023012"/>
    </source>
</evidence>